<dbReference type="EMBL" id="CP046455">
    <property type="protein sequence ID" value="QGU06040.1"/>
    <property type="molecule type" value="Genomic_DNA"/>
</dbReference>
<evidence type="ECO:0000256" key="2">
    <source>
        <dbReference type="ARBA" id="ARBA00022759"/>
    </source>
</evidence>
<dbReference type="InterPro" id="IPR001279">
    <property type="entry name" value="Metallo-B-lactamas"/>
</dbReference>
<dbReference type="InterPro" id="IPR044094">
    <property type="entry name" value="AtsA-like_MBL-fold"/>
</dbReference>
<dbReference type="CDD" id="cd07719">
    <property type="entry name" value="arylsulfatase_AtsA-like_MBL-fold"/>
    <property type="match status" value="1"/>
</dbReference>
<keyword evidence="1" id="KW-0540">Nuclease</keyword>
<reference evidence="6 7" key="1">
    <citation type="submission" date="2019-11" db="EMBL/GenBank/DDBJ databases">
        <title>Complete genome sequence of Corynebacterium kalinowskii 1959, a novel Corynebacterium species isolated from soil of a small paddock in Vilsendorf, Germany.</title>
        <authorList>
            <person name="Schaffert L."/>
            <person name="Ruwe M."/>
            <person name="Milse J."/>
            <person name="Hanuschka K."/>
            <person name="Ortseifen V."/>
            <person name="Droste J."/>
            <person name="Brandt D."/>
            <person name="Schlueter L."/>
            <person name="Kutter Y."/>
            <person name="Vinke S."/>
            <person name="Viehoefer P."/>
            <person name="Jacob L."/>
            <person name="Luebke N.-C."/>
            <person name="Schulte-Berndt E."/>
            <person name="Hain C."/>
            <person name="Linder M."/>
            <person name="Schmidt P."/>
            <person name="Wollenschlaeger L."/>
            <person name="Luttermann T."/>
            <person name="Thieme E."/>
            <person name="Hassa J."/>
            <person name="Haak M."/>
            <person name="Wittchen M."/>
            <person name="Mentz A."/>
            <person name="Persicke M."/>
            <person name="Busche T."/>
            <person name="Ruckert C."/>
        </authorList>
    </citation>
    <scope>NUCLEOTIDE SEQUENCE [LARGE SCALE GENOMIC DNA]</scope>
    <source>
        <strain evidence="6 7">2039</strain>
    </source>
</reference>
<evidence type="ECO:0000313" key="7">
    <source>
        <dbReference type="Proteomes" id="UP000424462"/>
    </source>
</evidence>
<protein>
    <submittedName>
        <fullName evidence="6">Ribonuclease Z</fullName>
        <ecNumber evidence="6">3.1.26.11</ecNumber>
    </submittedName>
</protein>
<dbReference type="PANTHER" id="PTHR46018:SF2">
    <property type="entry name" value="ZINC PHOSPHODIESTERASE ELAC PROTEIN 1"/>
    <property type="match status" value="1"/>
</dbReference>
<organism evidence="6 7">
    <name type="scientific">Corynebacterium occultum</name>
    <dbReference type="NCBI Taxonomy" id="2675219"/>
    <lineage>
        <taxon>Bacteria</taxon>
        <taxon>Bacillati</taxon>
        <taxon>Actinomycetota</taxon>
        <taxon>Actinomycetes</taxon>
        <taxon>Mycobacteriales</taxon>
        <taxon>Corynebacteriaceae</taxon>
        <taxon>Corynebacterium</taxon>
    </lineage>
</organism>
<evidence type="ECO:0000256" key="1">
    <source>
        <dbReference type="ARBA" id="ARBA00022722"/>
    </source>
</evidence>
<dbReference type="Pfam" id="PF12706">
    <property type="entry name" value="Lactamase_B_2"/>
    <property type="match status" value="1"/>
</dbReference>
<dbReference type="Gene3D" id="3.60.15.10">
    <property type="entry name" value="Ribonuclease Z/Hydroxyacylglutathione hydrolase-like"/>
    <property type="match status" value="1"/>
</dbReference>
<evidence type="ECO:0000259" key="5">
    <source>
        <dbReference type="SMART" id="SM00849"/>
    </source>
</evidence>
<evidence type="ECO:0000313" key="6">
    <source>
        <dbReference type="EMBL" id="QGU06040.1"/>
    </source>
</evidence>
<keyword evidence="2" id="KW-0255">Endonuclease</keyword>
<keyword evidence="3 6" id="KW-0378">Hydrolase</keyword>
<sequence precursor="true">MKIMSISPARPLLKVALTGALVLSLTGIAACTATEAQEESAATTDQSTTAASASLNKVNANDFPVNVDESTHPAGTPPEEGDLRVTLLGTGSPIPSTERFGFSVLIQAGDNNYVIDAGRGTIIRLIQAGVEAGQIDGLFLTHFHSDHVISIDDLWMTGYVPAFGGREGTFNVYGPEGVTNIVDNLRTAFQNDIDVRVADGEVERDTTGIEAHEFTEDGVIFDQDGLQVTMFEVQHDPADVIKPSKGFRIDYNDKSVLISGDTIPHENVVKYGKDVDIMLHEVAAFQDRNVLPQVISHHTTPDQAGEIFAQAQPELAVYTHFVNGIPGKVEGISDEEMIARTQENYDGEVILGEDLMSFLITDEGIEITDQEDLAAN</sequence>
<proteinExistence type="predicted"/>
<dbReference type="KEGG" id="cok:COCCU_00360"/>
<gene>
    <name evidence="6" type="primary">rnz</name>
    <name evidence="6" type="ORF">COCCU_00360</name>
</gene>
<dbReference type="PANTHER" id="PTHR46018">
    <property type="entry name" value="ZINC PHOSPHODIESTERASE ELAC PROTEIN 1"/>
    <property type="match status" value="1"/>
</dbReference>
<dbReference type="InterPro" id="IPR036866">
    <property type="entry name" value="RibonucZ/Hydroxyglut_hydro"/>
</dbReference>
<keyword evidence="7" id="KW-1185">Reference proteome</keyword>
<evidence type="ECO:0000256" key="4">
    <source>
        <dbReference type="SAM" id="SignalP"/>
    </source>
</evidence>
<accession>A0A6B8W7W1</accession>
<dbReference type="Proteomes" id="UP000424462">
    <property type="component" value="Chromosome"/>
</dbReference>
<evidence type="ECO:0000256" key="3">
    <source>
        <dbReference type="ARBA" id="ARBA00022801"/>
    </source>
</evidence>
<feature type="domain" description="Metallo-beta-lactamase" evidence="5">
    <location>
        <begin position="100"/>
        <end position="298"/>
    </location>
</feature>
<dbReference type="SUPFAM" id="SSF56281">
    <property type="entry name" value="Metallo-hydrolase/oxidoreductase"/>
    <property type="match status" value="1"/>
</dbReference>
<dbReference type="AlphaFoldDB" id="A0A6B8W7W1"/>
<keyword evidence="4" id="KW-0732">Signal</keyword>
<feature type="signal peptide" evidence="4">
    <location>
        <begin position="1"/>
        <end position="29"/>
    </location>
</feature>
<dbReference type="PROSITE" id="PS51257">
    <property type="entry name" value="PROKAR_LIPOPROTEIN"/>
    <property type="match status" value="1"/>
</dbReference>
<feature type="chain" id="PRO_5039721925" evidence="4">
    <location>
        <begin position="30"/>
        <end position="376"/>
    </location>
</feature>
<name>A0A6B8W7W1_9CORY</name>
<dbReference type="SMART" id="SM00849">
    <property type="entry name" value="Lactamase_B"/>
    <property type="match status" value="1"/>
</dbReference>
<dbReference type="GO" id="GO:0042781">
    <property type="term" value="F:3'-tRNA processing endoribonuclease activity"/>
    <property type="evidence" value="ECO:0007669"/>
    <property type="project" value="UniProtKB-EC"/>
</dbReference>
<dbReference type="EC" id="3.1.26.11" evidence="6"/>